<dbReference type="InterPro" id="IPR039422">
    <property type="entry name" value="MarR/SlyA-like"/>
</dbReference>
<evidence type="ECO:0000313" key="5">
    <source>
        <dbReference type="Proteomes" id="UP000316781"/>
    </source>
</evidence>
<reference evidence="2" key="2">
    <citation type="submission" date="2018-02" db="EMBL/GenBank/DDBJ databases">
        <authorList>
            <person name="Cohen D.B."/>
            <person name="Kent A.D."/>
        </authorList>
    </citation>
    <scope>NUCLEOTIDE SEQUENCE</scope>
    <source>
        <strain evidence="2">DSM 17706</strain>
    </source>
</reference>
<dbReference type="Gene3D" id="1.10.10.10">
    <property type="entry name" value="Winged helix-like DNA-binding domain superfamily/Winged helix DNA-binding domain"/>
    <property type="match status" value="1"/>
</dbReference>
<dbReference type="OrthoDB" id="5511415at2"/>
<dbReference type="EMBL" id="VJMF01000121">
    <property type="protein sequence ID" value="TRL23203.1"/>
    <property type="molecule type" value="Genomic_DNA"/>
</dbReference>
<name>A0A2U1SU59_METSR</name>
<dbReference type="GO" id="GO:0006950">
    <property type="term" value="P:response to stress"/>
    <property type="evidence" value="ECO:0007669"/>
    <property type="project" value="TreeGrafter"/>
</dbReference>
<dbReference type="PANTHER" id="PTHR33164:SF43">
    <property type="entry name" value="HTH-TYPE TRANSCRIPTIONAL REPRESSOR YETL"/>
    <property type="match status" value="1"/>
</dbReference>
<keyword evidence="4" id="KW-1185">Reference proteome</keyword>
<dbReference type="EMBL" id="PUIV01000004">
    <property type="protein sequence ID" value="PWB95134.1"/>
    <property type="molecule type" value="Genomic_DNA"/>
</dbReference>
<proteinExistence type="predicted"/>
<evidence type="ECO:0000313" key="4">
    <source>
        <dbReference type="Proteomes" id="UP000245137"/>
    </source>
</evidence>
<dbReference type="Proteomes" id="UP000245137">
    <property type="component" value="Unassembled WGS sequence"/>
</dbReference>
<dbReference type="Pfam" id="PF12802">
    <property type="entry name" value="MarR_2"/>
    <property type="match status" value="1"/>
</dbReference>
<dbReference type="PANTHER" id="PTHR33164">
    <property type="entry name" value="TRANSCRIPTIONAL REGULATOR, MARR FAMILY"/>
    <property type="match status" value="1"/>
</dbReference>
<dbReference type="SUPFAM" id="SSF46785">
    <property type="entry name" value="Winged helix' DNA-binding domain"/>
    <property type="match status" value="1"/>
</dbReference>
<organism evidence="2 4">
    <name type="scientific">Methylosinus sporium</name>
    <dbReference type="NCBI Taxonomy" id="428"/>
    <lineage>
        <taxon>Bacteria</taxon>
        <taxon>Pseudomonadati</taxon>
        <taxon>Pseudomonadota</taxon>
        <taxon>Alphaproteobacteria</taxon>
        <taxon>Hyphomicrobiales</taxon>
        <taxon>Methylocystaceae</taxon>
        <taxon>Methylosinus</taxon>
    </lineage>
</organism>
<dbReference type="InterPro" id="IPR000835">
    <property type="entry name" value="HTH_MarR-typ"/>
</dbReference>
<dbReference type="RefSeq" id="WP_108916155.1">
    <property type="nucleotide sequence ID" value="NZ_BGJY01000002.1"/>
</dbReference>
<evidence type="ECO:0000313" key="3">
    <source>
        <dbReference type="EMBL" id="TRL23203.1"/>
    </source>
</evidence>
<gene>
    <name evidence="2" type="ORF">C5689_04940</name>
    <name evidence="3" type="ORF">FM996_21040</name>
</gene>
<dbReference type="AlphaFoldDB" id="A0A2U1SU59"/>
<reference evidence="2 4" key="1">
    <citation type="journal article" date="2018" name="Appl. Microbiol. Biotechnol.">
        <title>Co-cultivation of the strictly anaerobic methanogen Methanosarcina barkeri with aerobic methanotrophs in an oxygen-limited membrane bioreactor.</title>
        <authorList>
            <person name="In 't Zandt M.H."/>
            <person name="van den Bosch T.J.M."/>
            <person name="Rijkers R."/>
            <person name="van Kessel M.A.H.J."/>
            <person name="Jetten M.S.M."/>
            <person name="Welte C.U."/>
        </authorList>
    </citation>
    <scope>NUCLEOTIDE SEQUENCE [LARGE SCALE GENOMIC DNA]</scope>
    <source>
        <strain evidence="2 4">DSM 17706</strain>
    </source>
</reference>
<dbReference type="Proteomes" id="UP000316781">
    <property type="component" value="Unassembled WGS sequence"/>
</dbReference>
<reference evidence="3 5" key="3">
    <citation type="submission" date="2019-07" db="EMBL/GenBank/DDBJ databases">
        <title>Ln-dependent methylotrophs.</title>
        <authorList>
            <person name="Tani A."/>
        </authorList>
    </citation>
    <scope>NUCLEOTIDE SEQUENCE [LARGE SCALE GENOMIC DNA]</scope>
    <source>
        <strain evidence="3 5">SM89A</strain>
    </source>
</reference>
<protein>
    <submittedName>
        <fullName evidence="2">MarR family transcriptional regulator</fullName>
    </submittedName>
</protein>
<comment type="caution">
    <text evidence="2">The sequence shown here is derived from an EMBL/GenBank/DDBJ whole genome shotgun (WGS) entry which is preliminary data.</text>
</comment>
<dbReference type="SMART" id="SM00347">
    <property type="entry name" value="HTH_MARR"/>
    <property type="match status" value="1"/>
</dbReference>
<evidence type="ECO:0000313" key="2">
    <source>
        <dbReference type="EMBL" id="PWB95134.1"/>
    </source>
</evidence>
<dbReference type="GO" id="GO:0003700">
    <property type="term" value="F:DNA-binding transcription factor activity"/>
    <property type="evidence" value="ECO:0007669"/>
    <property type="project" value="InterPro"/>
</dbReference>
<feature type="domain" description="HTH marR-type" evidence="1">
    <location>
        <begin position="9"/>
        <end position="140"/>
    </location>
</feature>
<dbReference type="InterPro" id="IPR036390">
    <property type="entry name" value="WH_DNA-bd_sf"/>
</dbReference>
<evidence type="ECO:0000259" key="1">
    <source>
        <dbReference type="PROSITE" id="PS50995"/>
    </source>
</evidence>
<dbReference type="InterPro" id="IPR036388">
    <property type="entry name" value="WH-like_DNA-bd_sf"/>
</dbReference>
<accession>A0A2U1SU59</accession>
<dbReference type="PROSITE" id="PS50995">
    <property type="entry name" value="HTH_MARR_2"/>
    <property type="match status" value="1"/>
</dbReference>
<sequence>MPTSRGEALSGLVWEILLTAGRLTEFGNRLTAPFGLTAARWQVMGVIVHRAATIAEIGRRLSQSRQGVQRLGDELAREGFALYSPNPKHARAKLLGPTPQGAAAYREVMKLQAEWMDALSAKMQVENIAAARALLATLASGLEEGRTQHAAQGRERASDG</sequence>